<dbReference type="PANTHER" id="PTHR23185:SF0">
    <property type="entry name" value="PROTEIN VIRILIZER HOMOLOG"/>
    <property type="match status" value="1"/>
</dbReference>
<feature type="non-terminal residue" evidence="1">
    <location>
        <position position="1"/>
    </location>
</feature>
<dbReference type="Proteomes" id="UP000749559">
    <property type="component" value="Unassembled WGS sequence"/>
</dbReference>
<accession>A0A8S4Q7Q9</accession>
<reference evidence="1" key="1">
    <citation type="submission" date="2022-03" db="EMBL/GenBank/DDBJ databases">
        <authorList>
            <person name="Martin C."/>
        </authorList>
    </citation>
    <scope>NUCLEOTIDE SEQUENCE</scope>
</reference>
<evidence type="ECO:0000313" key="1">
    <source>
        <dbReference type="EMBL" id="CAH1802875.1"/>
    </source>
</evidence>
<proteinExistence type="predicted"/>
<sequence>NTLCNAKDTIAQPKRTLPLKTLFLVSQQPFDPLPGLYHMLYSTKFLESLFLLLASPSTAGHPGIFTAIRDIINQLLLTQSGLLFLSSRPDVTNGIVRVLTHTSDYSREEGEEN</sequence>
<gene>
    <name evidence="1" type="ORF">OFUS_LOCUS26516</name>
</gene>
<protein>
    <submittedName>
        <fullName evidence="1">Uncharacterized protein</fullName>
    </submittedName>
</protein>
<dbReference type="PANTHER" id="PTHR23185">
    <property type="entry name" value="PROTEIN VIRILIZER HOMOLOG"/>
    <property type="match status" value="1"/>
</dbReference>
<dbReference type="InterPro" id="IPR026736">
    <property type="entry name" value="Virilizer"/>
</dbReference>
<dbReference type="AlphaFoldDB" id="A0A8S4Q7Q9"/>
<dbReference type="OrthoDB" id="2011702at2759"/>
<comment type="caution">
    <text evidence="1">The sequence shown here is derived from an EMBL/GenBank/DDBJ whole genome shotgun (WGS) entry which is preliminary data.</text>
</comment>
<feature type="non-terminal residue" evidence="1">
    <location>
        <position position="113"/>
    </location>
</feature>
<organism evidence="1 2">
    <name type="scientific">Owenia fusiformis</name>
    <name type="common">Polychaete worm</name>
    <dbReference type="NCBI Taxonomy" id="6347"/>
    <lineage>
        <taxon>Eukaryota</taxon>
        <taxon>Metazoa</taxon>
        <taxon>Spiralia</taxon>
        <taxon>Lophotrochozoa</taxon>
        <taxon>Annelida</taxon>
        <taxon>Polychaeta</taxon>
        <taxon>Sedentaria</taxon>
        <taxon>Canalipalpata</taxon>
        <taxon>Sabellida</taxon>
        <taxon>Oweniida</taxon>
        <taxon>Oweniidae</taxon>
        <taxon>Owenia</taxon>
    </lineage>
</organism>
<dbReference type="EMBL" id="CAIIXF020000149">
    <property type="protein sequence ID" value="CAH1802875.1"/>
    <property type="molecule type" value="Genomic_DNA"/>
</dbReference>
<name>A0A8S4Q7Q9_OWEFU</name>
<dbReference type="GO" id="GO:0036396">
    <property type="term" value="C:RNA N6-methyladenosine methyltransferase complex"/>
    <property type="evidence" value="ECO:0007669"/>
    <property type="project" value="TreeGrafter"/>
</dbReference>
<keyword evidence="2" id="KW-1185">Reference proteome</keyword>
<evidence type="ECO:0000313" key="2">
    <source>
        <dbReference type="Proteomes" id="UP000749559"/>
    </source>
</evidence>
<dbReference type="GO" id="GO:0003723">
    <property type="term" value="F:RNA binding"/>
    <property type="evidence" value="ECO:0007669"/>
    <property type="project" value="TreeGrafter"/>
</dbReference>